<dbReference type="PANTHER" id="PTHR43095">
    <property type="entry name" value="SUGAR KINASE"/>
    <property type="match status" value="1"/>
</dbReference>
<reference evidence="7 8" key="1">
    <citation type="submission" date="2020-08" db="EMBL/GenBank/DDBJ databases">
        <authorList>
            <person name="Liu C."/>
            <person name="Sun Q."/>
        </authorList>
    </citation>
    <scope>NUCLEOTIDE SEQUENCE [LARGE SCALE GENOMIC DNA]</scope>
    <source>
        <strain evidence="7 8">NSJ-29</strain>
    </source>
</reference>
<dbReference type="GO" id="GO:0016773">
    <property type="term" value="F:phosphotransferase activity, alcohol group as acceptor"/>
    <property type="evidence" value="ECO:0007669"/>
    <property type="project" value="InterPro"/>
</dbReference>
<dbReference type="Pfam" id="PF02782">
    <property type="entry name" value="FGGY_C"/>
    <property type="match status" value="1"/>
</dbReference>
<gene>
    <name evidence="7" type="ORF">H9Q79_14070</name>
</gene>
<dbReference type="AlphaFoldDB" id="A0A7G9GB24"/>
<dbReference type="PANTHER" id="PTHR43095:SF3">
    <property type="entry name" value="L-XYLULOSE_3-KETO-L-GULONATE KINASE"/>
    <property type="match status" value="1"/>
</dbReference>
<name>A0A7G9GB24_9FIRM</name>
<dbReference type="GO" id="GO:0005975">
    <property type="term" value="P:carbohydrate metabolic process"/>
    <property type="evidence" value="ECO:0007669"/>
    <property type="project" value="InterPro"/>
</dbReference>
<evidence type="ECO:0000259" key="6">
    <source>
        <dbReference type="Pfam" id="PF02782"/>
    </source>
</evidence>
<dbReference type="InterPro" id="IPR050406">
    <property type="entry name" value="FGGY_Carb_Kinase"/>
</dbReference>
<dbReference type="CDD" id="cd07802">
    <property type="entry name" value="ASKHA_NBD_FGGY_EcLyxK-like"/>
    <property type="match status" value="1"/>
</dbReference>
<evidence type="ECO:0000313" key="7">
    <source>
        <dbReference type="EMBL" id="QNM08006.1"/>
    </source>
</evidence>
<dbReference type="Gene3D" id="3.30.420.40">
    <property type="match status" value="2"/>
</dbReference>
<keyword evidence="2 4" id="KW-0808">Transferase</keyword>
<dbReference type="KEGG" id="whj:H9Q79_14070"/>
<dbReference type="Pfam" id="PF00370">
    <property type="entry name" value="FGGY_N"/>
    <property type="match status" value="1"/>
</dbReference>
<proteinExistence type="inferred from homology"/>
<dbReference type="InterPro" id="IPR043129">
    <property type="entry name" value="ATPase_NBD"/>
</dbReference>
<dbReference type="GO" id="GO:0016301">
    <property type="term" value="F:kinase activity"/>
    <property type="evidence" value="ECO:0007669"/>
    <property type="project" value="UniProtKB-KW"/>
</dbReference>
<dbReference type="PIRSF" id="PIRSF000538">
    <property type="entry name" value="GlpK"/>
    <property type="match status" value="1"/>
</dbReference>
<comment type="similarity">
    <text evidence="1 4">Belongs to the FGGY kinase family.</text>
</comment>
<dbReference type="SUPFAM" id="SSF53067">
    <property type="entry name" value="Actin-like ATPase domain"/>
    <property type="match status" value="2"/>
</dbReference>
<dbReference type="InterPro" id="IPR018484">
    <property type="entry name" value="FGGY_N"/>
</dbReference>
<dbReference type="InterPro" id="IPR018485">
    <property type="entry name" value="FGGY_C"/>
</dbReference>
<organism evidence="7 8">
    <name type="scientific">Wansuia hejianensis</name>
    <dbReference type="NCBI Taxonomy" id="2763667"/>
    <lineage>
        <taxon>Bacteria</taxon>
        <taxon>Bacillati</taxon>
        <taxon>Bacillota</taxon>
        <taxon>Clostridia</taxon>
        <taxon>Lachnospirales</taxon>
        <taxon>Lachnospiraceae</taxon>
        <taxon>Wansuia</taxon>
    </lineage>
</organism>
<dbReference type="InterPro" id="IPR018483">
    <property type="entry name" value="Carb_kinase_FGGY_CS"/>
</dbReference>
<feature type="domain" description="Carbohydrate kinase FGGY N-terminal" evidence="5">
    <location>
        <begin position="3"/>
        <end position="245"/>
    </location>
</feature>
<dbReference type="RefSeq" id="WP_249328558.1">
    <property type="nucleotide sequence ID" value="NZ_CP060635.1"/>
</dbReference>
<dbReference type="EMBL" id="CP060635">
    <property type="protein sequence ID" value="QNM08006.1"/>
    <property type="molecule type" value="Genomic_DNA"/>
</dbReference>
<evidence type="ECO:0000256" key="3">
    <source>
        <dbReference type="ARBA" id="ARBA00022777"/>
    </source>
</evidence>
<dbReference type="PROSITE" id="PS00445">
    <property type="entry name" value="FGGY_KINASES_2"/>
    <property type="match status" value="1"/>
</dbReference>
<protein>
    <submittedName>
        <fullName evidence="7">Carbohydrate kinase</fullName>
    </submittedName>
</protein>
<sequence length="504" mass="56412">MKYLMGIDNGGTFSKAALFDKDGTQVSAAGWPTMTLTPKPGYTEKDMDELWRVNSMTVRKAIEQSGVRSEEIAGVSLSGHGKGLYLVGYDGKPSYRGIMSTDTRAWEYVKRWGEDGTKEKVFKKSFQEILACQPVSILAWLQDHEPEVLERTQYIFMVKDYIRYKLTGEAYAEYSDSTGGNLVNLNTGKYDRELLKLFGLERVYEKLPELRQSTDICGYVTHEASLETGLPEGIPVAAGMFDVNACGIASGLSDEEQMCMIAGTWSINEFIRKKPVLNGSVALNSMFCIPGYYLVEESSPTSAGNMEWFIRSLMNYEKEEADQKGVSVYELTNQWVEEIDPRDSRIIFLPFLNGSNEDPLAKGTFVGLTAYHNKKHMLRAVYEGIVFSHLTHVNKLLKNREKPKSIRLSGGAANSRVWVQIFADALQIPVDVIADKELGAQGAAMAAGIAAGIYSDYRTAIARTVKITETVLPRLQYKDIYEEKYSAYRSVIEGMAGVWKHFEN</sequence>
<keyword evidence="8" id="KW-1185">Reference proteome</keyword>
<evidence type="ECO:0000259" key="5">
    <source>
        <dbReference type="Pfam" id="PF00370"/>
    </source>
</evidence>
<evidence type="ECO:0000256" key="4">
    <source>
        <dbReference type="RuleBase" id="RU003733"/>
    </source>
</evidence>
<evidence type="ECO:0000256" key="2">
    <source>
        <dbReference type="ARBA" id="ARBA00022679"/>
    </source>
</evidence>
<feature type="domain" description="Carbohydrate kinase FGGY C-terminal" evidence="6">
    <location>
        <begin position="260"/>
        <end position="451"/>
    </location>
</feature>
<dbReference type="Proteomes" id="UP000515860">
    <property type="component" value="Chromosome"/>
</dbReference>
<dbReference type="InterPro" id="IPR000577">
    <property type="entry name" value="Carb_kinase_FGGY"/>
</dbReference>
<accession>A0A7G9GB24</accession>
<evidence type="ECO:0000256" key="1">
    <source>
        <dbReference type="ARBA" id="ARBA00009156"/>
    </source>
</evidence>
<evidence type="ECO:0000313" key="8">
    <source>
        <dbReference type="Proteomes" id="UP000515860"/>
    </source>
</evidence>
<keyword evidence="3 4" id="KW-0418">Kinase</keyword>